<dbReference type="Proteomes" id="UP000593880">
    <property type="component" value="Chromosome"/>
</dbReference>
<sequence>MPRHHQKKSSATGGSQRQLRVGEQVRHAIADILAQGSVHDADLEGHIITVPEVRMSPDLKLATIYVMPLGGRDTELVIAALDRNKKFLRGEVARRVNLKFAPDIRFRVDERFDEAERIEKLLRTPAVQKDLDKNLEQDPDSDREEEQ</sequence>
<comment type="subcellular location">
    <subcellularLocation>
        <location evidence="2">Cytoplasm</location>
    </subcellularLocation>
</comment>
<comment type="subunit">
    <text evidence="2">Monomer. Binds 30S ribosomal subunits, but not 50S ribosomal subunits or 70S ribosomes.</text>
</comment>
<dbReference type="Pfam" id="PF02033">
    <property type="entry name" value="RBFA"/>
    <property type="match status" value="1"/>
</dbReference>
<evidence type="ECO:0000256" key="2">
    <source>
        <dbReference type="HAMAP-Rule" id="MF_00003"/>
    </source>
</evidence>
<comment type="function">
    <text evidence="2">One of several proteins that assist in the late maturation steps of the functional core of the 30S ribosomal subunit. Associates with free 30S ribosomal subunits (but not with 30S subunits that are part of 70S ribosomes or polysomes). Required for efficient processing of 16S rRNA. May interact with the 5'-terminal helix region of 16S rRNA.</text>
</comment>
<dbReference type="InterPro" id="IPR015946">
    <property type="entry name" value="KH_dom-like_a/b"/>
</dbReference>
<evidence type="ECO:0000313" key="5">
    <source>
        <dbReference type="EMBL" id="QOZ57338.1"/>
    </source>
</evidence>
<accession>A0A410UXV6</accession>
<dbReference type="EMBL" id="CP030057">
    <property type="protein sequence ID" value="QOZ57338.1"/>
    <property type="molecule type" value="Genomic_DNA"/>
</dbReference>
<dbReference type="InterPro" id="IPR023799">
    <property type="entry name" value="RbfA_dom_sf"/>
</dbReference>
<dbReference type="GO" id="GO:0030490">
    <property type="term" value="P:maturation of SSU-rRNA"/>
    <property type="evidence" value="ECO:0007669"/>
    <property type="project" value="UniProtKB-UniRule"/>
</dbReference>
<dbReference type="NCBIfam" id="TIGR00082">
    <property type="entry name" value="rbfA"/>
    <property type="match status" value="1"/>
</dbReference>
<dbReference type="FunFam" id="3.30.300.20:FF:000047">
    <property type="entry name" value="Ribosome-binding factor A"/>
    <property type="match status" value="1"/>
</dbReference>
<comment type="similarity">
    <text evidence="2">Belongs to the RbfA family.</text>
</comment>
<reference evidence="5 6" key="2">
    <citation type="submission" date="2018-06" db="EMBL/GenBank/DDBJ databases">
        <title>Comparative genomics of rhizobia nodulating Arachis hypogaea in China.</title>
        <authorList>
            <person name="Li Y."/>
        </authorList>
    </citation>
    <scope>NUCLEOTIDE SEQUENCE [LARGE SCALE GENOMIC DNA]</scope>
    <source>
        <strain evidence="5 6">CCBAU 51658</strain>
    </source>
</reference>
<dbReference type="InterPro" id="IPR020053">
    <property type="entry name" value="Ribosome-bd_factorA_CS"/>
</dbReference>
<dbReference type="GO" id="GO:0043024">
    <property type="term" value="F:ribosomal small subunit binding"/>
    <property type="evidence" value="ECO:0007669"/>
    <property type="project" value="TreeGrafter"/>
</dbReference>
<name>A0A410UXV6_9BRAD</name>
<keyword evidence="2" id="KW-0963">Cytoplasm</keyword>
<dbReference type="RefSeq" id="WP_128969083.1">
    <property type="nucleotide sequence ID" value="NZ_BMHC01000018.1"/>
</dbReference>
<evidence type="ECO:0000256" key="3">
    <source>
        <dbReference type="SAM" id="MobiDB-lite"/>
    </source>
</evidence>
<feature type="compositionally biased region" description="Polar residues" evidence="3">
    <location>
        <begin position="9"/>
        <end position="18"/>
    </location>
</feature>
<dbReference type="AlphaFoldDB" id="A0A410UXV6"/>
<dbReference type="PANTHER" id="PTHR33515">
    <property type="entry name" value="RIBOSOME-BINDING FACTOR A, CHLOROPLASTIC-RELATED"/>
    <property type="match status" value="1"/>
</dbReference>
<evidence type="ECO:0000313" key="7">
    <source>
        <dbReference type="Proteomes" id="UP000625079"/>
    </source>
</evidence>
<evidence type="ECO:0000313" key="4">
    <source>
        <dbReference type="EMBL" id="GGI30542.1"/>
    </source>
</evidence>
<keyword evidence="6" id="KW-1185">Reference proteome</keyword>
<feature type="region of interest" description="Disordered" evidence="3">
    <location>
        <begin position="1"/>
        <end position="20"/>
    </location>
</feature>
<gene>
    <name evidence="2 4" type="primary">rbfA</name>
    <name evidence="4" type="ORF">GCM10010987_59960</name>
    <name evidence="5" type="ORF">XH86_00235</name>
</gene>
<reference evidence="4" key="1">
    <citation type="journal article" date="2014" name="Int. J. Syst. Evol. Microbiol.">
        <title>Complete genome sequence of Corynebacterium casei LMG S-19264T (=DSM 44701T), isolated from a smear-ripened cheese.</title>
        <authorList>
            <consortium name="US DOE Joint Genome Institute (JGI-PGF)"/>
            <person name="Walter F."/>
            <person name="Albersmeier A."/>
            <person name="Kalinowski J."/>
            <person name="Ruckert C."/>
        </authorList>
    </citation>
    <scope>NUCLEOTIDE SEQUENCE</scope>
    <source>
        <strain evidence="4">CGMCC 1.15034</strain>
    </source>
</reference>
<dbReference type="PROSITE" id="PS01319">
    <property type="entry name" value="RBFA"/>
    <property type="match status" value="1"/>
</dbReference>
<evidence type="ECO:0000256" key="1">
    <source>
        <dbReference type="ARBA" id="ARBA00022517"/>
    </source>
</evidence>
<dbReference type="SUPFAM" id="SSF89919">
    <property type="entry name" value="Ribosome-binding factor A, RbfA"/>
    <property type="match status" value="1"/>
</dbReference>
<dbReference type="NCBIfam" id="NF001802">
    <property type="entry name" value="PRK00521.2-5"/>
    <property type="match status" value="1"/>
</dbReference>
<proteinExistence type="inferred from homology"/>
<dbReference type="Proteomes" id="UP000625079">
    <property type="component" value="Unassembled WGS sequence"/>
</dbReference>
<dbReference type="Gene3D" id="3.30.300.20">
    <property type="match status" value="1"/>
</dbReference>
<protein>
    <recommendedName>
        <fullName evidence="2">Ribosome-binding factor A</fullName>
    </recommendedName>
</protein>
<reference evidence="4" key="3">
    <citation type="submission" date="2022-12" db="EMBL/GenBank/DDBJ databases">
        <authorList>
            <person name="Sun Q."/>
            <person name="Zhou Y."/>
        </authorList>
    </citation>
    <scope>NUCLEOTIDE SEQUENCE</scope>
    <source>
        <strain evidence="4">CGMCC 1.15034</strain>
    </source>
</reference>
<dbReference type="InterPro" id="IPR000238">
    <property type="entry name" value="RbfA"/>
</dbReference>
<evidence type="ECO:0000313" key="6">
    <source>
        <dbReference type="Proteomes" id="UP000593880"/>
    </source>
</evidence>
<dbReference type="GO" id="GO:0005829">
    <property type="term" value="C:cytosol"/>
    <property type="evidence" value="ECO:0007669"/>
    <property type="project" value="TreeGrafter"/>
</dbReference>
<organism evidence="4 7">
    <name type="scientific">Bradyrhizobium guangdongense</name>
    <dbReference type="NCBI Taxonomy" id="1325090"/>
    <lineage>
        <taxon>Bacteria</taxon>
        <taxon>Pseudomonadati</taxon>
        <taxon>Pseudomonadota</taxon>
        <taxon>Alphaproteobacteria</taxon>
        <taxon>Hyphomicrobiales</taxon>
        <taxon>Nitrobacteraceae</taxon>
        <taxon>Bradyrhizobium</taxon>
    </lineage>
</organism>
<dbReference type="EMBL" id="BMHC01000018">
    <property type="protein sequence ID" value="GGI30542.1"/>
    <property type="molecule type" value="Genomic_DNA"/>
</dbReference>
<dbReference type="OrthoDB" id="9805051at2"/>
<dbReference type="PANTHER" id="PTHR33515:SF1">
    <property type="entry name" value="RIBOSOME-BINDING FACTOR A, CHLOROPLASTIC-RELATED"/>
    <property type="match status" value="1"/>
</dbReference>
<dbReference type="HAMAP" id="MF_00003">
    <property type="entry name" value="RbfA"/>
    <property type="match status" value="1"/>
</dbReference>
<keyword evidence="1 2" id="KW-0690">Ribosome biogenesis</keyword>